<keyword evidence="2" id="KW-0472">Membrane</keyword>
<evidence type="ECO:0000313" key="6">
    <source>
        <dbReference type="Proteomes" id="UP000650511"/>
    </source>
</evidence>
<dbReference type="RefSeq" id="WP_130650465.1">
    <property type="nucleotide sequence ID" value="NZ_BMHA01000006.1"/>
</dbReference>
<dbReference type="Gene3D" id="3.30.70.270">
    <property type="match status" value="1"/>
</dbReference>
<dbReference type="InterPro" id="IPR052155">
    <property type="entry name" value="Biofilm_reg_signaling"/>
</dbReference>
<evidence type="ECO:0000256" key="2">
    <source>
        <dbReference type="SAM" id="Phobius"/>
    </source>
</evidence>
<dbReference type="Gene3D" id="3.20.20.450">
    <property type="entry name" value="EAL domain"/>
    <property type="match status" value="1"/>
</dbReference>
<keyword evidence="2" id="KW-1133">Transmembrane helix</keyword>
<gene>
    <name evidence="5" type="ORF">GCM10011354_19950</name>
</gene>
<dbReference type="PROSITE" id="PS50887">
    <property type="entry name" value="GGDEF"/>
    <property type="match status" value="1"/>
</dbReference>
<feature type="domain" description="EAL" evidence="3">
    <location>
        <begin position="391"/>
        <end position="649"/>
    </location>
</feature>
<dbReference type="Pfam" id="PF00990">
    <property type="entry name" value="GGDEF"/>
    <property type="match status" value="1"/>
</dbReference>
<proteinExistence type="predicted"/>
<organism evidence="5 6">
    <name type="scientific">Egicoccus halophilus</name>
    <dbReference type="NCBI Taxonomy" id="1670830"/>
    <lineage>
        <taxon>Bacteria</taxon>
        <taxon>Bacillati</taxon>
        <taxon>Actinomycetota</taxon>
        <taxon>Nitriliruptoria</taxon>
        <taxon>Egicoccales</taxon>
        <taxon>Egicoccaceae</taxon>
        <taxon>Egicoccus</taxon>
    </lineage>
</organism>
<accession>A0A8J3EU81</accession>
<dbReference type="SMART" id="SM00052">
    <property type="entry name" value="EAL"/>
    <property type="match status" value="1"/>
</dbReference>
<sequence>MSVERWLSVVQLLLAGAAFELALGFRRSARNDDREARWLAAWTLLLGICLLVTTLAPTLPPGLAGAGYALRSALFYVSSAFLVPVVASLCGRRVPRLLFGALLALGAVRLVLWGATDLVFAHAFTDSGGPVFGPLVRLFTVPLVVGVFGYLVRSLPWWRSRGERYAVALAALLAALMVVAALTAGDRVGELALGLWTVPFLVCIQLVRTRRDQLAARAHAELRHRSHHDALTGLCNRERLREELDRRLAARSALSLLVLDLDDFKDVNDSLGHPVGDEVLLEVAARLRRLVGDTALLGRLGGDEFAVVLPAGQDPRWTAAALVDALAAPFSLHGIAIEPGGSVGVVTSPAHGRDAVTLLQRADAAMYQAKASGGGRWCVFAEEHETRTARRLALLTDLRRALDGEADGEHALTLAYQPKLDLRTGRVASLEALARWTRPDGETVSPGEFVPLAERYGLAPRLTRWVLRLALQQLAVWRRDGLALQVAVNVSPVSAQQPSFVGDVVEALALVDVPPDALVLEITEDAFAVDGVAFGAAVDRLHRLGVQLSIDDYGTGFASLGYLRRLPFDELKLDRAFVRELAADVRDDAIVASTIELMHRLGVRVVAEGVEDAVTLAHLQALGCDLAQGFHIARPLPAAQVADWLRAHAHVAVGDGPGGQLARARALPPVRHDTRDVGGPRTDGAREPVPLRAQRERW</sequence>
<feature type="transmembrane region" description="Helical" evidence="2">
    <location>
        <begin position="37"/>
        <end position="56"/>
    </location>
</feature>
<dbReference type="AlphaFoldDB" id="A0A8J3EU81"/>
<dbReference type="InterPro" id="IPR000160">
    <property type="entry name" value="GGDEF_dom"/>
</dbReference>
<dbReference type="InterPro" id="IPR043128">
    <property type="entry name" value="Rev_trsase/Diguanyl_cyclase"/>
</dbReference>
<feature type="region of interest" description="Disordered" evidence="1">
    <location>
        <begin position="656"/>
        <end position="698"/>
    </location>
</feature>
<dbReference type="PANTHER" id="PTHR44757:SF2">
    <property type="entry name" value="BIOFILM ARCHITECTURE MAINTENANCE PROTEIN MBAA"/>
    <property type="match status" value="1"/>
</dbReference>
<dbReference type="CDD" id="cd01948">
    <property type="entry name" value="EAL"/>
    <property type="match status" value="1"/>
</dbReference>
<dbReference type="NCBIfam" id="TIGR00254">
    <property type="entry name" value="GGDEF"/>
    <property type="match status" value="1"/>
</dbReference>
<dbReference type="InterPro" id="IPR029787">
    <property type="entry name" value="Nucleotide_cyclase"/>
</dbReference>
<evidence type="ECO:0000259" key="3">
    <source>
        <dbReference type="PROSITE" id="PS50883"/>
    </source>
</evidence>
<feature type="transmembrane region" description="Helical" evidence="2">
    <location>
        <begin position="68"/>
        <end position="90"/>
    </location>
</feature>
<evidence type="ECO:0000256" key="1">
    <source>
        <dbReference type="SAM" id="MobiDB-lite"/>
    </source>
</evidence>
<dbReference type="OrthoDB" id="23692at2"/>
<feature type="transmembrane region" description="Helical" evidence="2">
    <location>
        <begin position="6"/>
        <end position="25"/>
    </location>
</feature>
<comment type="caution">
    <text evidence="5">The sequence shown here is derived from an EMBL/GenBank/DDBJ whole genome shotgun (WGS) entry which is preliminary data.</text>
</comment>
<evidence type="ECO:0000313" key="5">
    <source>
        <dbReference type="EMBL" id="GGI06610.1"/>
    </source>
</evidence>
<dbReference type="Pfam" id="PF00563">
    <property type="entry name" value="EAL"/>
    <property type="match status" value="1"/>
</dbReference>
<feature type="domain" description="GGDEF" evidence="4">
    <location>
        <begin position="252"/>
        <end position="382"/>
    </location>
</feature>
<dbReference type="SUPFAM" id="SSF55073">
    <property type="entry name" value="Nucleotide cyclase"/>
    <property type="match status" value="1"/>
</dbReference>
<feature type="transmembrane region" description="Helical" evidence="2">
    <location>
        <begin position="165"/>
        <end position="185"/>
    </location>
</feature>
<dbReference type="InterPro" id="IPR035919">
    <property type="entry name" value="EAL_sf"/>
</dbReference>
<reference evidence="5" key="2">
    <citation type="submission" date="2020-09" db="EMBL/GenBank/DDBJ databases">
        <authorList>
            <person name="Sun Q."/>
            <person name="Zhou Y."/>
        </authorList>
    </citation>
    <scope>NUCLEOTIDE SEQUENCE</scope>
    <source>
        <strain evidence="5">CGMCC 1.14988</strain>
    </source>
</reference>
<dbReference type="SMART" id="SM00267">
    <property type="entry name" value="GGDEF"/>
    <property type="match status" value="1"/>
</dbReference>
<dbReference type="EMBL" id="BMHA01000006">
    <property type="protein sequence ID" value="GGI06610.1"/>
    <property type="molecule type" value="Genomic_DNA"/>
</dbReference>
<dbReference type="PANTHER" id="PTHR44757">
    <property type="entry name" value="DIGUANYLATE CYCLASE DGCP"/>
    <property type="match status" value="1"/>
</dbReference>
<dbReference type="PROSITE" id="PS50883">
    <property type="entry name" value="EAL"/>
    <property type="match status" value="1"/>
</dbReference>
<dbReference type="SUPFAM" id="SSF141868">
    <property type="entry name" value="EAL domain-like"/>
    <property type="match status" value="1"/>
</dbReference>
<keyword evidence="2" id="KW-0812">Transmembrane</keyword>
<protein>
    <recommendedName>
        <fullName evidence="7">Diguanylate cyclase (GGDEF) domain-containing protein</fullName>
    </recommendedName>
</protein>
<evidence type="ECO:0008006" key="7">
    <source>
        <dbReference type="Google" id="ProtNLM"/>
    </source>
</evidence>
<dbReference type="CDD" id="cd01949">
    <property type="entry name" value="GGDEF"/>
    <property type="match status" value="1"/>
</dbReference>
<dbReference type="InterPro" id="IPR001633">
    <property type="entry name" value="EAL_dom"/>
</dbReference>
<feature type="compositionally biased region" description="Basic and acidic residues" evidence="1">
    <location>
        <begin position="670"/>
        <end position="686"/>
    </location>
</feature>
<reference evidence="5" key="1">
    <citation type="journal article" date="2014" name="Int. J. Syst. Evol. Microbiol.">
        <title>Complete genome sequence of Corynebacterium casei LMG S-19264T (=DSM 44701T), isolated from a smear-ripened cheese.</title>
        <authorList>
            <consortium name="US DOE Joint Genome Institute (JGI-PGF)"/>
            <person name="Walter F."/>
            <person name="Albersmeier A."/>
            <person name="Kalinowski J."/>
            <person name="Ruckert C."/>
        </authorList>
    </citation>
    <scope>NUCLEOTIDE SEQUENCE</scope>
    <source>
        <strain evidence="5">CGMCC 1.14988</strain>
    </source>
</reference>
<name>A0A8J3EU81_9ACTN</name>
<feature type="transmembrane region" description="Helical" evidence="2">
    <location>
        <begin position="97"/>
        <end position="115"/>
    </location>
</feature>
<dbReference type="Proteomes" id="UP000650511">
    <property type="component" value="Unassembled WGS sequence"/>
</dbReference>
<feature type="transmembrane region" description="Helical" evidence="2">
    <location>
        <begin position="135"/>
        <end position="153"/>
    </location>
</feature>
<keyword evidence="6" id="KW-1185">Reference proteome</keyword>
<evidence type="ECO:0000259" key="4">
    <source>
        <dbReference type="PROSITE" id="PS50887"/>
    </source>
</evidence>